<proteinExistence type="predicted"/>
<gene>
    <name evidence="1" type="ORF">KSX_93280</name>
</gene>
<dbReference type="AlphaFoldDB" id="A0A8J3IDF5"/>
<accession>A0A8J3IDF5</accession>
<name>A0A8J3IDF5_9CHLR</name>
<dbReference type="RefSeq" id="WP_220200116.1">
    <property type="nucleotide sequence ID" value="NZ_BNJF01000011.1"/>
</dbReference>
<keyword evidence="2" id="KW-1185">Reference proteome</keyword>
<comment type="caution">
    <text evidence="1">The sequence shown here is derived from an EMBL/GenBank/DDBJ whole genome shotgun (WGS) entry which is preliminary data.</text>
</comment>
<reference evidence="1" key="1">
    <citation type="submission" date="2020-10" db="EMBL/GenBank/DDBJ databases">
        <title>Taxonomic study of unclassified bacteria belonging to the class Ktedonobacteria.</title>
        <authorList>
            <person name="Yabe S."/>
            <person name="Wang C.M."/>
            <person name="Zheng Y."/>
            <person name="Sakai Y."/>
            <person name="Cavaletti L."/>
            <person name="Monciardini P."/>
            <person name="Donadio S."/>
        </authorList>
    </citation>
    <scope>NUCLEOTIDE SEQUENCE</scope>
    <source>
        <strain evidence="1">SOSP1-1</strain>
    </source>
</reference>
<dbReference type="Proteomes" id="UP000612362">
    <property type="component" value="Unassembled WGS sequence"/>
</dbReference>
<dbReference type="Pfam" id="PF14176">
    <property type="entry name" value="YxiJ"/>
    <property type="match status" value="1"/>
</dbReference>
<sequence>METENALRKELQECLHKMPSGFPYRDMRNMRKDPALQTCFLSLTEEEDQLSPDFNTYCAGIEGTASYIVKGKIAHIPPYQLQWLRRGDFFDMFPQYRFLRDALPHYAFFFQMYALEKRMQEIERELVDLYERASGKQIAKERL</sequence>
<dbReference type="InterPro" id="IPR025551">
    <property type="entry name" value="WapI/YxiJ-like"/>
</dbReference>
<evidence type="ECO:0000313" key="1">
    <source>
        <dbReference type="EMBL" id="GHO51165.1"/>
    </source>
</evidence>
<dbReference type="EMBL" id="BNJF01000011">
    <property type="protein sequence ID" value="GHO51165.1"/>
    <property type="molecule type" value="Genomic_DNA"/>
</dbReference>
<protein>
    <submittedName>
        <fullName evidence="1">Uncharacterized protein</fullName>
    </submittedName>
</protein>
<organism evidence="1 2">
    <name type="scientific">Ktedonospora formicarum</name>
    <dbReference type="NCBI Taxonomy" id="2778364"/>
    <lineage>
        <taxon>Bacteria</taxon>
        <taxon>Bacillati</taxon>
        <taxon>Chloroflexota</taxon>
        <taxon>Ktedonobacteria</taxon>
        <taxon>Ktedonobacterales</taxon>
        <taxon>Ktedonobacteraceae</taxon>
        <taxon>Ktedonospora</taxon>
    </lineage>
</organism>
<evidence type="ECO:0000313" key="2">
    <source>
        <dbReference type="Proteomes" id="UP000612362"/>
    </source>
</evidence>